<dbReference type="InterPro" id="IPR036551">
    <property type="entry name" value="Flavin_trans-like"/>
</dbReference>
<dbReference type="InterPro" id="IPR003382">
    <property type="entry name" value="Flavoprotein"/>
</dbReference>
<dbReference type="Gene3D" id="3.40.50.1950">
    <property type="entry name" value="Flavin prenyltransferase-like"/>
    <property type="match status" value="1"/>
</dbReference>
<dbReference type="OrthoDB" id="9802554at2"/>
<accession>A0A074LTK0</accession>
<proteinExistence type="predicted"/>
<dbReference type="Pfam" id="PF02441">
    <property type="entry name" value="Flavoprotein"/>
    <property type="match status" value="1"/>
</dbReference>
<dbReference type="eggNOG" id="COG0452">
    <property type="taxonomic scope" value="Bacteria"/>
</dbReference>
<comment type="caution">
    <text evidence="2">The sequence shown here is derived from an EMBL/GenBank/DDBJ whole genome shotgun (WGS) entry which is preliminary data.</text>
</comment>
<dbReference type="SUPFAM" id="SSF52507">
    <property type="entry name" value="Homo-oligomeric flavin-containing Cys decarboxylases, HFCD"/>
    <property type="match status" value="1"/>
</dbReference>
<evidence type="ECO:0000313" key="3">
    <source>
        <dbReference type="Proteomes" id="UP000027931"/>
    </source>
</evidence>
<dbReference type="GO" id="GO:0015937">
    <property type="term" value="P:coenzyme A biosynthetic process"/>
    <property type="evidence" value="ECO:0007669"/>
    <property type="project" value="TreeGrafter"/>
</dbReference>
<sequence length="204" mass="22150">MNASSEAKREIKLLIGASGAISVLNLHQWIAYLKKNLVHDIRVILTDTAAEFVNPEIISSFTGHPAQTSELGDPNFPAAHVSLPEWADLFLILPASGNVISKAAHGIADDLLTSAILAANCPVVFAPSMNMQMWRKPAMQRNVQQLQEDGYHVFVGPEQEGFRVSTGRPDASIGIDIGHIGIKMMRLLRTQKPDSSSSIQQVSS</sequence>
<reference evidence="2 3" key="1">
    <citation type="journal article" date="2013" name="Int. J. Syst. Evol. Microbiol.">
        <title>Tumebacillus flagellatus sp. nov., an alpha-amylase/pullulanase-producing bacterium isolated from cassava wastewater.</title>
        <authorList>
            <person name="Wang Q."/>
            <person name="Xie N."/>
            <person name="Qin Y."/>
            <person name="Shen N."/>
            <person name="Zhu J."/>
            <person name="Mi H."/>
            <person name="Huang R."/>
        </authorList>
    </citation>
    <scope>NUCLEOTIDE SEQUENCE [LARGE SCALE GENOMIC DNA]</scope>
    <source>
        <strain evidence="2 3">GST4</strain>
    </source>
</reference>
<evidence type="ECO:0000259" key="1">
    <source>
        <dbReference type="Pfam" id="PF02441"/>
    </source>
</evidence>
<keyword evidence="3" id="KW-1185">Reference proteome</keyword>
<gene>
    <name evidence="2" type="ORF">EL26_04805</name>
</gene>
<dbReference type="PANTHER" id="PTHR14359:SF6">
    <property type="entry name" value="PHOSPHOPANTOTHENOYLCYSTEINE DECARBOXYLASE"/>
    <property type="match status" value="1"/>
</dbReference>
<dbReference type="STRING" id="1157490.EL26_04805"/>
<dbReference type="GO" id="GO:0071513">
    <property type="term" value="C:phosphopantothenoylcysteine decarboxylase complex"/>
    <property type="evidence" value="ECO:0007669"/>
    <property type="project" value="TreeGrafter"/>
</dbReference>
<dbReference type="Proteomes" id="UP000027931">
    <property type="component" value="Unassembled WGS sequence"/>
</dbReference>
<dbReference type="PANTHER" id="PTHR14359">
    <property type="entry name" value="HOMO-OLIGOMERIC FLAVIN CONTAINING CYS DECARBOXYLASE FAMILY"/>
    <property type="match status" value="1"/>
</dbReference>
<dbReference type="RefSeq" id="WP_052035990.1">
    <property type="nucleotide sequence ID" value="NZ_JMIR01000004.1"/>
</dbReference>
<dbReference type="AlphaFoldDB" id="A0A074LTK0"/>
<protein>
    <recommendedName>
        <fullName evidence="1">Flavoprotein domain-containing protein</fullName>
    </recommendedName>
</protein>
<dbReference type="EMBL" id="JMIR01000004">
    <property type="protein sequence ID" value="KEO84424.1"/>
    <property type="molecule type" value="Genomic_DNA"/>
</dbReference>
<feature type="domain" description="Flavoprotein" evidence="1">
    <location>
        <begin position="12"/>
        <end position="146"/>
    </location>
</feature>
<name>A0A074LTK0_9BACL</name>
<dbReference type="GO" id="GO:0004633">
    <property type="term" value="F:phosphopantothenoylcysteine decarboxylase activity"/>
    <property type="evidence" value="ECO:0007669"/>
    <property type="project" value="TreeGrafter"/>
</dbReference>
<dbReference type="GO" id="GO:0010181">
    <property type="term" value="F:FMN binding"/>
    <property type="evidence" value="ECO:0007669"/>
    <property type="project" value="TreeGrafter"/>
</dbReference>
<evidence type="ECO:0000313" key="2">
    <source>
        <dbReference type="EMBL" id="KEO84424.1"/>
    </source>
</evidence>
<organism evidence="2 3">
    <name type="scientific">Tumebacillus flagellatus</name>
    <dbReference type="NCBI Taxonomy" id="1157490"/>
    <lineage>
        <taxon>Bacteria</taxon>
        <taxon>Bacillati</taxon>
        <taxon>Bacillota</taxon>
        <taxon>Bacilli</taxon>
        <taxon>Bacillales</taxon>
        <taxon>Alicyclobacillaceae</taxon>
        <taxon>Tumebacillus</taxon>
    </lineage>
</organism>